<sequence length="82" mass="9406">MSDIVANDPERVAATSNRPSDTRGAYLDRSAGGLNRLRLRDGGLNHHRLLRHRGIVHRPPDIDEWRPRRRLGVTTEYPRCLV</sequence>
<accession>A0A7Y9K2A8</accession>
<evidence type="ECO:0000256" key="1">
    <source>
        <dbReference type="SAM" id="MobiDB-lite"/>
    </source>
</evidence>
<proteinExistence type="predicted"/>
<feature type="region of interest" description="Disordered" evidence="1">
    <location>
        <begin position="1"/>
        <end position="29"/>
    </location>
</feature>
<protein>
    <submittedName>
        <fullName evidence="2">Uncharacterized protein</fullName>
    </submittedName>
</protein>
<reference evidence="2 3" key="1">
    <citation type="submission" date="2020-07" db="EMBL/GenBank/DDBJ databases">
        <authorList>
            <person name="Partida-Martinez L."/>
            <person name="Huntemann M."/>
            <person name="Clum A."/>
            <person name="Wang J."/>
            <person name="Palaniappan K."/>
            <person name="Ritter S."/>
            <person name="Chen I.-M."/>
            <person name="Stamatis D."/>
            <person name="Reddy T."/>
            <person name="O'Malley R."/>
            <person name="Daum C."/>
            <person name="Shapiro N."/>
            <person name="Ivanova N."/>
            <person name="Kyrpides N."/>
            <person name="Woyke T."/>
        </authorList>
    </citation>
    <scope>NUCLEOTIDE SEQUENCE [LARGE SCALE GENOMIC DNA]</scope>
    <source>
        <strain evidence="2 3">AS2.3</strain>
    </source>
</reference>
<evidence type="ECO:0000313" key="3">
    <source>
        <dbReference type="Proteomes" id="UP000517753"/>
    </source>
</evidence>
<gene>
    <name evidence="2" type="ORF">HD841_000979</name>
</gene>
<dbReference type="Proteomes" id="UP000517753">
    <property type="component" value="Unassembled WGS sequence"/>
</dbReference>
<comment type="caution">
    <text evidence="2">The sequence shown here is derived from an EMBL/GenBank/DDBJ whole genome shotgun (WGS) entry which is preliminary data.</text>
</comment>
<dbReference type="AlphaFoldDB" id="A0A7Y9K2A8"/>
<evidence type="ECO:0000313" key="2">
    <source>
        <dbReference type="EMBL" id="NYD89210.1"/>
    </source>
</evidence>
<name>A0A7Y9K2A8_9SPHN</name>
<reference evidence="2 3" key="2">
    <citation type="submission" date="2020-08" db="EMBL/GenBank/DDBJ databases">
        <title>The Agave Microbiome: Exploring the role of microbial communities in plant adaptations to desert environments.</title>
        <authorList>
            <person name="Partida-Martinez L.P."/>
        </authorList>
    </citation>
    <scope>NUCLEOTIDE SEQUENCE [LARGE SCALE GENOMIC DNA]</scope>
    <source>
        <strain evidence="2 3">AS2.3</strain>
    </source>
</reference>
<dbReference type="EMBL" id="JACCBY010000001">
    <property type="protein sequence ID" value="NYD89210.1"/>
    <property type="molecule type" value="Genomic_DNA"/>
</dbReference>
<organism evidence="2 3">
    <name type="scientific">Sphingomonas melonis</name>
    <dbReference type="NCBI Taxonomy" id="152682"/>
    <lineage>
        <taxon>Bacteria</taxon>
        <taxon>Pseudomonadati</taxon>
        <taxon>Pseudomonadota</taxon>
        <taxon>Alphaproteobacteria</taxon>
        <taxon>Sphingomonadales</taxon>
        <taxon>Sphingomonadaceae</taxon>
        <taxon>Sphingomonas</taxon>
    </lineage>
</organism>
<keyword evidence="3" id="KW-1185">Reference proteome</keyword>